<dbReference type="InterPro" id="IPR036259">
    <property type="entry name" value="MFS_trans_sf"/>
</dbReference>
<dbReference type="AlphaFoldDB" id="A0A5N5QBS8"/>
<name>A0A5N5QBS8_9AGAM</name>
<keyword evidence="10" id="KW-1185">Reference proteome</keyword>
<evidence type="ECO:0000256" key="4">
    <source>
        <dbReference type="ARBA" id="ARBA00022989"/>
    </source>
</evidence>
<feature type="transmembrane region" description="Helical" evidence="7">
    <location>
        <begin position="494"/>
        <end position="513"/>
    </location>
</feature>
<dbReference type="InterPro" id="IPR011701">
    <property type="entry name" value="MFS"/>
</dbReference>
<dbReference type="OrthoDB" id="419616at2759"/>
<feature type="domain" description="Major facilitator superfamily (MFS) profile" evidence="8">
    <location>
        <begin position="53"/>
        <end position="515"/>
    </location>
</feature>
<comment type="subcellular location">
    <subcellularLocation>
        <location evidence="1">Membrane</location>
        <topology evidence="1">Multi-pass membrane protein</topology>
    </subcellularLocation>
</comment>
<gene>
    <name evidence="9" type="ORF">CTheo_7325</name>
</gene>
<dbReference type="PANTHER" id="PTHR23504">
    <property type="entry name" value="MAJOR FACILITATOR SUPERFAMILY DOMAIN-CONTAINING PROTEIN 10"/>
    <property type="match status" value="1"/>
</dbReference>
<evidence type="ECO:0000313" key="9">
    <source>
        <dbReference type="EMBL" id="KAB5589230.1"/>
    </source>
</evidence>
<comment type="caution">
    <text evidence="9">The sequence shown here is derived from an EMBL/GenBank/DDBJ whole genome shotgun (WGS) entry which is preliminary data.</text>
</comment>
<sequence length="515" mass="54862">MHASPVSQEPLSEHDALLPPPDVDDAESKTSSPLPTQIYVIMFICLAEPIAASVIYPFVIELVSSLDVTHGDDRKVGYYAGVIVSPIFPHSASSHSVATQESIFFLTETCLIFHYGRLSDRIGRRPVVLLGLFGLALSITSFGLSKTFFGLVFSRALSGALNGNAGVIKSMVVELTDSTNQAQGFALLSVTWYIGSTLGPLIGGSLSKPAERFPGVFAARAWDAIGMRGFWTRYPYFLPCFAAAGVAASAWCVALIFLRETLPAKRIHLVRKATSEYGTITWDTERAPPEDPCPTGGLGAVMTRRVGWAISNFMLLALVDVAWVVLQPLVFATHRSSGGLSLSPPTIGFILAAQGLLGGTLQASMFQRIHARFGAVRVYKAALASYAFMFISFIWMVRLGLGSEWGWGWFVLGLHVAASCIASLGYGESSRVFWGIAEMAVGCTYILIASASPSRALLGTTNGLAQTSCSLVRALGPAGAASLFAYSSEGQGTLVYWVCVGVVGLASLTSLGLTE</sequence>
<feature type="transmembrane region" description="Helical" evidence="7">
    <location>
        <begin position="127"/>
        <end position="153"/>
    </location>
</feature>
<dbReference type="InterPro" id="IPR001958">
    <property type="entry name" value="Tet-R_TetA/multi-R_MdtG-like"/>
</dbReference>
<feature type="transmembrane region" description="Helical" evidence="7">
    <location>
        <begin position="432"/>
        <end position="451"/>
    </location>
</feature>
<feature type="transmembrane region" description="Helical" evidence="7">
    <location>
        <begin position="346"/>
        <end position="366"/>
    </location>
</feature>
<dbReference type="GO" id="GO:0016020">
    <property type="term" value="C:membrane"/>
    <property type="evidence" value="ECO:0007669"/>
    <property type="project" value="UniProtKB-SubCell"/>
</dbReference>
<dbReference type="PRINTS" id="PR01035">
    <property type="entry name" value="TCRTETA"/>
</dbReference>
<feature type="transmembrane region" description="Helical" evidence="7">
    <location>
        <begin position="38"/>
        <end position="59"/>
    </location>
</feature>
<evidence type="ECO:0000256" key="5">
    <source>
        <dbReference type="ARBA" id="ARBA00023136"/>
    </source>
</evidence>
<evidence type="ECO:0000256" key="6">
    <source>
        <dbReference type="SAM" id="MobiDB-lite"/>
    </source>
</evidence>
<reference evidence="9 10" key="1">
    <citation type="journal article" date="2019" name="Fungal Biol. Biotechnol.">
        <title>Draft genome sequence of fastidious pathogen Ceratobasidium theobromae, which causes vascular-streak dieback in Theobroma cacao.</title>
        <authorList>
            <person name="Ali S.S."/>
            <person name="Asman A."/>
            <person name="Shao J."/>
            <person name="Firmansyah A.P."/>
            <person name="Susilo A.W."/>
            <person name="Rosmana A."/>
            <person name="McMahon P."/>
            <person name="Junaid M."/>
            <person name="Guest D."/>
            <person name="Kheng T.Y."/>
            <person name="Meinhardt L.W."/>
            <person name="Bailey B.A."/>
        </authorList>
    </citation>
    <scope>NUCLEOTIDE SEQUENCE [LARGE SCALE GENOMIC DNA]</scope>
    <source>
        <strain evidence="9 10">CT2</strain>
    </source>
</reference>
<dbReference type="Proteomes" id="UP000383932">
    <property type="component" value="Unassembled WGS sequence"/>
</dbReference>
<dbReference type="EMBL" id="SSOP01000299">
    <property type="protein sequence ID" value="KAB5589230.1"/>
    <property type="molecule type" value="Genomic_DNA"/>
</dbReference>
<evidence type="ECO:0000256" key="2">
    <source>
        <dbReference type="ARBA" id="ARBA00022448"/>
    </source>
</evidence>
<keyword evidence="4 7" id="KW-1133">Transmembrane helix</keyword>
<feature type="transmembrane region" description="Helical" evidence="7">
    <location>
        <begin position="306"/>
        <end position="326"/>
    </location>
</feature>
<feature type="transmembrane region" description="Helical" evidence="7">
    <location>
        <begin position="378"/>
        <end position="401"/>
    </location>
</feature>
<proteinExistence type="predicted"/>
<organism evidence="9 10">
    <name type="scientific">Ceratobasidium theobromae</name>
    <dbReference type="NCBI Taxonomy" id="1582974"/>
    <lineage>
        <taxon>Eukaryota</taxon>
        <taxon>Fungi</taxon>
        <taxon>Dikarya</taxon>
        <taxon>Basidiomycota</taxon>
        <taxon>Agaricomycotina</taxon>
        <taxon>Agaricomycetes</taxon>
        <taxon>Cantharellales</taxon>
        <taxon>Ceratobasidiaceae</taxon>
        <taxon>Ceratobasidium</taxon>
    </lineage>
</organism>
<evidence type="ECO:0000256" key="7">
    <source>
        <dbReference type="SAM" id="Phobius"/>
    </source>
</evidence>
<evidence type="ECO:0000313" key="10">
    <source>
        <dbReference type="Proteomes" id="UP000383932"/>
    </source>
</evidence>
<keyword evidence="3 7" id="KW-0812">Transmembrane</keyword>
<dbReference type="InterPro" id="IPR020846">
    <property type="entry name" value="MFS_dom"/>
</dbReference>
<accession>A0A5N5QBS8</accession>
<protein>
    <recommendedName>
        <fullName evidence="8">Major facilitator superfamily (MFS) profile domain-containing protein</fullName>
    </recommendedName>
</protein>
<dbReference type="Gene3D" id="1.20.1250.20">
    <property type="entry name" value="MFS general substrate transporter like domains"/>
    <property type="match status" value="1"/>
</dbReference>
<dbReference type="PROSITE" id="PS50850">
    <property type="entry name" value="MFS"/>
    <property type="match status" value="1"/>
</dbReference>
<evidence type="ECO:0000256" key="1">
    <source>
        <dbReference type="ARBA" id="ARBA00004141"/>
    </source>
</evidence>
<feature type="transmembrane region" description="Helical" evidence="7">
    <location>
        <begin position="236"/>
        <end position="258"/>
    </location>
</feature>
<dbReference type="GO" id="GO:0022857">
    <property type="term" value="F:transmembrane transporter activity"/>
    <property type="evidence" value="ECO:0007669"/>
    <property type="project" value="InterPro"/>
</dbReference>
<keyword evidence="5 7" id="KW-0472">Membrane</keyword>
<dbReference type="PANTHER" id="PTHR23504:SF15">
    <property type="entry name" value="MAJOR FACILITATOR SUPERFAMILY (MFS) PROFILE DOMAIN-CONTAINING PROTEIN"/>
    <property type="match status" value="1"/>
</dbReference>
<feature type="region of interest" description="Disordered" evidence="6">
    <location>
        <begin position="1"/>
        <end position="30"/>
    </location>
</feature>
<keyword evidence="2" id="KW-0813">Transport</keyword>
<feature type="compositionally biased region" description="Polar residues" evidence="6">
    <location>
        <begin position="1"/>
        <end position="10"/>
    </location>
</feature>
<feature type="transmembrane region" description="Helical" evidence="7">
    <location>
        <begin position="407"/>
        <end position="425"/>
    </location>
</feature>
<evidence type="ECO:0000259" key="8">
    <source>
        <dbReference type="PROSITE" id="PS50850"/>
    </source>
</evidence>
<evidence type="ECO:0000256" key="3">
    <source>
        <dbReference type="ARBA" id="ARBA00022692"/>
    </source>
</evidence>
<dbReference type="SUPFAM" id="SSF103473">
    <property type="entry name" value="MFS general substrate transporter"/>
    <property type="match status" value="1"/>
</dbReference>
<dbReference type="Pfam" id="PF07690">
    <property type="entry name" value="MFS_1"/>
    <property type="match status" value="1"/>
</dbReference>